<accession>A0A930G116</accession>
<comment type="similarity">
    <text evidence="1">Belongs to the barstar family.</text>
</comment>
<protein>
    <submittedName>
        <fullName evidence="3">Barstar family protein</fullName>
    </submittedName>
</protein>
<dbReference type="SUPFAM" id="SSF52038">
    <property type="entry name" value="Barstar-related"/>
    <property type="match status" value="1"/>
</dbReference>
<evidence type="ECO:0000313" key="3">
    <source>
        <dbReference type="EMBL" id="MBF1164432.1"/>
    </source>
</evidence>
<comment type="caution">
    <text evidence="3">The sequence shown here is derived from an EMBL/GenBank/DDBJ whole genome shotgun (WGS) entry which is preliminary data.</text>
</comment>
<dbReference type="InterPro" id="IPR000468">
    <property type="entry name" value="Barstar"/>
</dbReference>
<gene>
    <name evidence="3" type="ORF">HXL68_05265</name>
</gene>
<sequence length="142" mass="15050">MSDQLFSNGDTSGLYYLPPHRQSTVSTAAGKTGLRVLSADIISPATKDAVLSRLGTALEFPSWYGANFDALFDCLTDADWQPAKGHLILINGMAELRASDPDSFATLIEVLQAAAESRQAANSPCWIAIDTPARGVPGLPEA</sequence>
<proteinExistence type="inferred from homology"/>
<evidence type="ECO:0000259" key="2">
    <source>
        <dbReference type="Pfam" id="PF01337"/>
    </source>
</evidence>
<reference evidence="3" key="1">
    <citation type="submission" date="2020-04" db="EMBL/GenBank/DDBJ databases">
        <title>Deep metagenomics examines the oral microbiome during advanced dental caries in children, revealing novel taxa and co-occurrences with host molecules.</title>
        <authorList>
            <person name="Baker J.L."/>
            <person name="Morton J.T."/>
            <person name="Dinis M."/>
            <person name="Alvarez R."/>
            <person name="Tran N.C."/>
            <person name="Knight R."/>
            <person name="Edlund A."/>
        </authorList>
    </citation>
    <scope>NUCLEOTIDE SEQUENCE</scope>
    <source>
        <strain evidence="3">JCVI_32_bin.24</strain>
    </source>
</reference>
<dbReference type="EMBL" id="JABZMI010000068">
    <property type="protein sequence ID" value="MBF1164432.1"/>
    <property type="molecule type" value="Genomic_DNA"/>
</dbReference>
<dbReference type="CDD" id="cd05141">
    <property type="entry name" value="Barstar_evA4336-like"/>
    <property type="match status" value="1"/>
</dbReference>
<organism evidence="3 4">
    <name type="scientific">Dechloromonas agitata</name>
    <dbReference type="NCBI Taxonomy" id="73030"/>
    <lineage>
        <taxon>Bacteria</taxon>
        <taxon>Pseudomonadati</taxon>
        <taxon>Pseudomonadota</taxon>
        <taxon>Betaproteobacteria</taxon>
        <taxon>Rhodocyclales</taxon>
        <taxon>Azonexaceae</taxon>
        <taxon>Dechloromonas</taxon>
    </lineage>
</organism>
<dbReference type="Gene3D" id="3.30.370.10">
    <property type="entry name" value="Barstar-like"/>
    <property type="match status" value="1"/>
</dbReference>
<dbReference type="Pfam" id="PF01337">
    <property type="entry name" value="Barstar"/>
    <property type="match status" value="1"/>
</dbReference>
<evidence type="ECO:0000256" key="1">
    <source>
        <dbReference type="ARBA" id="ARBA00006845"/>
    </source>
</evidence>
<name>A0A930G116_9RHOO</name>
<dbReference type="Proteomes" id="UP000718593">
    <property type="component" value="Unassembled WGS sequence"/>
</dbReference>
<feature type="domain" description="Barstar (barnase inhibitor)" evidence="2">
    <location>
        <begin position="36"/>
        <end position="128"/>
    </location>
</feature>
<dbReference type="AlphaFoldDB" id="A0A930G116"/>
<dbReference type="InterPro" id="IPR035905">
    <property type="entry name" value="Barstar-like_sf"/>
</dbReference>
<evidence type="ECO:0000313" key="4">
    <source>
        <dbReference type="Proteomes" id="UP000718593"/>
    </source>
</evidence>